<organism evidence="4 5">
    <name type="scientific">Thalassoglobus neptunius</name>
    <dbReference type="NCBI Taxonomy" id="1938619"/>
    <lineage>
        <taxon>Bacteria</taxon>
        <taxon>Pseudomonadati</taxon>
        <taxon>Planctomycetota</taxon>
        <taxon>Planctomycetia</taxon>
        <taxon>Planctomycetales</taxon>
        <taxon>Planctomycetaceae</taxon>
        <taxon>Thalassoglobus</taxon>
    </lineage>
</organism>
<dbReference type="Gene3D" id="1.25.40.20">
    <property type="entry name" value="Ankyrin repeat-containing domain"/>
    <property type="match status" value="1"/>
</dbReference>
<gene>
    <name evidence="4" type="ORF">KOR42_51870</name>
</gene>
<proteinExistence type="predicted"/>
<dbReference type="AlphaFoldDB" id="A0A5C5VI73"/>
<dbReference type="PROSITE" id="PS50297">
    <property type="entry name" value="ANK_REP_REGION"/>
    <property type="match status" value="1"/>
</dbReference>
<dbReference type="SUPFAM" id="SSF48403">
    <property type="entry name" value="Ankyrin repeat"/>
    <property type="match status" value="1"/>
</dbReference>
<dbReference type="SMART" id="SM00248">
    <property type="entry name" value="ANK"/>
    <property type="match status" value="3"/>
</dbReference>
<dbReference type="InterPro" id="IPR002110">
    <property type="entry name" value="Ankyrin_rpt"/>
</dbReference>
<dbReference type="PANTHER" id="PTHR24198:SF165">
    <property type="entry name" value="ANKYRIN REPEAT-CONTAINING PROTEIN-RELATED"/>
    <property type="match status" value="1"/>
</dbReference>
<keyword evidence="1" id="KW-0677">Repeat</keyword>
<evidence type="ECO:0000256" key="1">
    <source>
        <dbReference type="ARBA" id="ARBA00022737"/>
    </source>
</evidence>
<comment type="caution">
    <text evidence="4">The sequence shown here is derived from an EMBL/GenBank/DDBJ whole genome shotgun (WGS) entry which is preliminary data.</text>
</comment>
<sequence length="167" mass="18824">MGRRINEKVYFYIRRGSRKHIRRLLKKHPDLLMSDEAMLAFTAIWHNRSMLRWLLERGVSPDGRIGTDGNTPLMQAASDGDPELMQLLLEFGADVNALNEESENPLGFEVAWKQLESIRILVAAGADVNDITDSGPERTQLDIAEFSGWTEVAALLRSLGAKRFSEL</sequence>
<dbReference type="OrthoDB" id="275775at2"/>
<evidence type="ECO:0000313" key="4">
    <source>
        <dbReference type="EMBL" id="TWT38306.1"/>
    </source>
</evidence>
<reference evidence="4 5" key="1">
    <citation type="submission" date="2019-02" db="EMBL/GenBank/DDBJ databases">
        <title>Deep-cultivation of Planctomycetes and their phenomic and genomic characterization uncovers novel biology.</title>
        <authorList>
            <person name="Wiegand S."/>
            <person name="Jogler M."/>
            <person name="Boedeker C."/>
            <person name="Pinto D."/>
            <person name="Vollmers J."/>
            <person name="Rivas-Marin E."/>
            <person name="Kohn T."/>
            <person name="Peeters S.H."/>
            <person name="Heuer A."/>
            <person name="Rast P."/>
            <person name="Oberbeckmann S."/>
            <person name="Bunk B."/>
            <person name="Jeske O."/>
            <person name="Meyerdierks A."/>
            <person name="Storesund J.E."/>
            <person name="Kallscheuer N."/>
            <person name="Luecker S."/>
            <person name="Lage O.M."/>
            <person name="Pohl T."/>
            <person name="Merkel B.J."/>
            <person name="Hornburger P."/>
            <person name="Mueller R.-W."/>
            <person name="Bruemmer F."/>
            <person name="Labrenz M."/>
            <person name="Spormann A.M."/>
            <person name="Op Den Camp H."/>
            <person name="Overmann J."/>
            <person name="Amann R."/>
            <person name="Jetten M.S.M."/>
            <person name="Mascher T."/>
            <person name="Medema M.H."/>
            <person name="Devos D.P."/>
            <person name="Kaster A.-K."/>
            <person name="Ovreas L."/>
            <person name="Rohde M."/>
            <person name="Galperin M.Y."/>
            <person name="Jogler C."/>
        </authorList>
    </citation>
    <scope>NUCLEOTIDE SEQUENCE [LARGE SCALE GENOMIC DNA]</scope>
    <source>
        <strain evidence="4 5">KOR42</strain>
    </source>
</reference>
<name>A0A5C5VI73_9PLAN</name>
<evidence type="ECO:0000256" key="3">
    <source>
        <dbReference type="PROSITE-ProRule" id="PRU00023"/>
    </source>
</evidence>
<dbReference type="Proteomes" id="UP000317243">
    <property type="component" value="Unassembled WGS sequence"/>
</dbReference>
<dbReference type="RefSeq" id="WP_146512460.1">
    <property type="nucleotide sequence ID" value="NZ_SIHI01000070.1"/>
</dbReference>
<dbReference type="PRINTS" id="PR01415">
    <property type="entry name" value="ANKYRIN"/>
</dbReference>
<keyword evidence="5" id="KW-1185">Reference proteome</keyword>
<feature type="repeat" description="ANK" evidence="3">
    <location>
        <begin position="68"/>
        <end position="100"/>
    </location>
</feature>
<dbReference type="PANTHER" id="PTHR24198">
    <property type="entry name" value="ANKYRIN REPEAT AND PROTEIN KINASE DOMAIN-CONTAINING PROTEIN"/>
    <property type="match status" value="1"/>
</dbReference>
<keyword evidence="2 3" id="KW-0040">ANK repeat</keyword>
<protein>
    <submittedName>
        <fullName evidence="4">Ankyrin repeat protein</fullName>
    </submittedName>
</protein>
<evidence type="ECO:0000256" key="2">
    <source>
        <dbReference type="ARBA" id="ARBA00023043"/>
    </source>
</evidence>
<dbReference type="Pfam" id="PF12796">
    <property type="entry name" value="Ank_2"/>
    <property type="match status" value="1"/>
</dbReference>
<accession>A0A5C5VI73</accession>
<dbReference type="EMBL" id="SIHI01000070">
    <property type="protein sequence ID" value="TWT38306.1"/>
    <property type="molecule type" value="Genomic_DNA"/>
</dbReference>
<dbReference type="PROSITE" id="PS50088">
    <property type="entry name" value="ANK_REPEAT"/>
    <property type="match status" value="1"/>
</dbReference>
<evidence type="ECO:0000313" key="5">
    <source>
        <dbReference type="Proteomes" id="UP000317243"/>
    </source>
</evidence>
<dbReference type="InterPro" id="IPR036770">
    <property type="entry name" value="Ankyrin_rpt-contain_sf"/>
</dbReference>